<gene>
    <name evidence="3" type="ORF">N0V83_003038</name>
</gene>
<sequence length="670" mass="76993">MTKSSSEPGGIIALSIGYLIVATTMILSLSTTETILIPFLYLMYQMFRRFHISNYIPFFSEHGQDFSTQPELIYKSKLTGRKIRLLRLLPGTSGSRIQCRLVEASLDDVPSYEAISYVWGPPQKRERIECDGQVAHITVSLAQALRRLRSRVTPRTLWADGICINQYDVAEKGHQVERMGEIFKKASRVVVWLGPDEDGSIAEAMTVVRWLYSKIPNPGHGANAMHRPGDPTIENLQELVKKQNNVDNAWNVIGVLFKRQWWQRIWCVQEAILAKSTVIMCGTEQIAGSTIGVFTRWHHGQRWAGQPKPKDLSEDGIKSAYRRLNNWAWTGSFLDILDTFRGLEATDPRDKVYALLGLLQLNRKKNIGKLNISVDYHKSVKEVLFDAVMCSVRAEGNLHFLSYIDHRPDLEDRGDYPSWLPRWDQTREPWQDHLWCDSSSTSAGINNQPMNCDWTFSELLTLRGVGLDNISRTSEVCWATDKAIEYPLHDWIEKQLSRIHDDTSGNEELYLRAMTRLATTLTGGFLKTDGWVENRMYLERLKEDAGKQYMADFFAFLSKCFSAFYIRQKPSSLKNFTSRWNPYHQLVKTYCQGRRMFETHNGYIGLGPRSMRTGDTVAVLHGGKIPYVLRPCDDHTFRFLGECFVFEIMDNEGLDALRKRGFKEKDIILR</sequence>
<dbReference type="InterPro" id="IPR052895">
    <property type="entry name" value="HetReg/Transcr_Mod"/>
</dbReference>
<evidence type="ECO:0000313" key="3">
    <source>
        <dbReference type="EMBL" id="KAJ4374297.1"/>
    </source>
</evidence>
<keyword evidence="4" id="KW-1185">Reference proteome</keyword>
<protein>
    <recommendedName>
        <fullName evidence="2">Heterokaryon incompatibility domain-containing protein</fullName>
    </recommendedName>
</protein>
<feature type="domain" description="Heterokaryon incompatibility" evidence="2">
    <location>
        <begin position="112"/>
        <end position="270"/>
    </location>
</feature>
<evidence type="ECO:0000313" key="4">
    <source>
        <dbReference type="Proteomes" id="UP001140560"/>
    </source>
</evidence>
<reference evidence="3" key="1">
    <citation type="submission" date="2022-10" db="EMBL/GenBank/DDBJ databases">
        <title>Tapping the CABI collections for fungal endophytes: first genome assemblies for Collariella, Neodidymelliopsis, Ascochyta clinopodiicola, Didymella pomorum, Didymosphaeria variabile, Neocosmospora piperis and Neocucurbitaria cava.</title>
        <authorList>
            <person name="Hill R."/>
        </authorList>
    </citation>
    <scope>NUCLEOTIDE SEQUENCE</scope>
    <source>
        <strain evidence="3">IMI 356814</strain>
    </source>
</reference>
<organism evidence="3 4">
    <name type="scientific">Neocucurbitaria cava</name>
    <dbReference type="NCBI Taxonomy" id="798079"/>
    <lineage>
        <taxon>Eukaryota</taxon>
        <taxon>Fungi</taxon>
        <taxon>Dikarya</taxon>
        <taxon>Ascomycota</taxon>
        <taxon>Pezizomycotina</taxon>
        <taxon>Dothideomycetes</taxon>
        <taxon>Pleosporomycetidae</taxon>
        <taxon>Pleosporales</taxon>
        <taxon>Pleosporineae</taxon>
        <taxon>Cucurbitariaceae</taxon>
        <taxon>Neocucurbitaria</taxon>
    </lineage>
</organism>
<dbReference type="Pfam" id="PF06985">
    <property type="entry name" value="HET"/>
    <property type="match status" value="1"/>
</dbReference>
<dbReference type="PANTHER" id="PTHR24148">
    <property type="entry name" value="ANKYRIN REPEAT DOMAIN-CONTAINING PROTEIN 39 HOMOLOG-RELATED"/>
    <property type="match status" value="1"/>
</dbReference>
<dbReference type="OrthoDB" id="5386682at2759"/>
<evidence type="ECO:0000256" key="1">
    <source>
        <dbReference type="SAM" id="Phobius"/>
    </source>
</evidence>
<dbReference type="PANTHER" id="PTHR24148:SF64">
    <property type="entry name" value="HETEROKARYON INCOMPATIBILITY DOMAIN-CONTAINING PROTEIN"/>
    <property type="match status" value="1"/>
</dbReference>
<evidence type="ECO:0000259" key="2">
    <source>
        <dbReference type="Pfam" id="PF06985"/>
    </source>
</evidence>
<dbReference type="Proteomes" id="UP001140560">
    <property type="component" value="Unassembled WGS sequence"/>
</dbReference>
<dbReference type="EMBL" id="JAPEUY010000004">
    <property type="protein sequence ID" value="KAJ4374297.1"/>
    <property type="molecule type" value="Genomic_DNA"/>
</dbReference>
<name>A0A9W9CQ33_9PLEO</name>
<dbReference type="Pfam" id="PF26639">
    <property type="entry name" value="Het-6_barrel"/>
    <property type="match status" value="1"/>
</dbReference>
<keyword evidence="1" id="KW-1133">Transmembrane helix</keyword>
<comment type="caution">
    <text evidence="3">The sequence shown here is derived from an EMBL/GenBank/DDBJ whole genome shotgun (WGS) entry which is preliminary data.</text>
</comment>
<proteinExistence type="predicted"/>
<feature type="transmembrane region" description="Helical" evidence="1">
    <location>
        <begin position="12"/>
        <end position="42"/>
    </location>
</feature>
<dbReference type="InterPro" id="IPR010730">
    <property type="entry name" value="HET"/>
</dbReference>
<dbReference type="AlphaFoldDB" id="A0A9W9CQ33"/>
<accession>A0A9W9CQ33</accession>
<keyword evidence="1" id="KW-0812">Transmembrane</keyword>
<keyword evidence="1" id="KW-0472">Membrane</keyword>